<dbReference type="InterPro" id="IPR013783">
    <property type="entry name" value="Ig-like_fold"/>
</dbReference>
<gene>
    <name evidence="3" type="ORF">TREES_T100006149</name>
</gene>
<reference evidence="4" key="2">
    <citation type="journal article" date="2013" name="Nat. Commun.">
        <title>Genome of the Chinese tree shrew.</title>
        <authorList>
            <person name="Fan Y."/>
            <person name="Huang Z.Y."/>
            <person name="Cao C.C."/>
            <person name="Chen C.S."/>
            <person name="Chen Y.X."/>
            <person name="Fan D.D."/>
            <person name="He J."/>
            <person name="Hou H.L."/>
            <person name="Hu L."/>
            <person name="Hu X.T."/>
            <person name="Jiang X.T."/>
            <person name="Lai R."/>
            <person name="Lang Y.S."/>
            <person name="Liang B."/>
            <person name="Liao S.G."/>
            <person name="Mu D."/>
            <person name="Ma Y.Y."/>
            <person name="Niu Y.Y."/>
            <person name="Sun X.Q."/>
            <person name="Xia J.Q."/>
            <person name="Xiao J."/>
            <person name="Xiong Z.Q."/>
            <person name="Xu L."/>
            <person name="Yang L."/>
            <person name="Zhang Y."/>
            <person name="Zhao W."/>
            <person name="Zhao X.D."/>
            <person name="Zheng Y.T."/>
            <person name="Zhou J.M."/>
            <person name="Zhu Y.B."/>
            <person name="Zhang G.J."/>
            <person name="Wang J."/>
            <person name="Yao Y.G."/>
        </authorList>
    </citation>
    <scope>NUCLEOTIDE SEQUENCE [LARGE SCALE GENOMIC DNA]</scope>
</reference>
<dbReference type="PROSITE" id="PS50835">
    <property type="entry name" value="IG_LIKE"/>
    <property type="match status" value="2"/>
</dbReference>
<evidence type="ECO:0000313" key="3">
    <source>
        <dbReference type="EMBL" id="ELW72428.1"/>
    </source>
</evidence>
<feature type="chain" id="PRO_5004000174" evidence="1">
    <location>
        <begin position="20"/>
        <end position="249"/>
    </location>
</feature>
<dbReference type="InterPro" id="IPR036179">
    <property type="entry name" value="Ig-like_dom_sf"/>
</dbReference>
<dbReference type="InterPro" id="IPR013106">
    <property type="entry name" value="Ig_V-set"/>
</dbReference>
<dbReference type="PANTHER" id="PTHR23267">
    <property type="entry name" value="IMMUNOGLOBULIN LIGHT CHAIN"/>
    <property type="match status" value="1"/>
</dbReference>
<evidence type="ECO:0000259" key="2">
    <source>
        <dbReference type="PROSITE" id="PS50835"/>
    </source>
</evidence>
<evidence type="ECO:0000256" key="1">
    <source>
        <dbReference type="SAM" id="SignalP"/>
    </source>
</evidence>
<dbReference type="Pfam" id="PF07686">
    <property type="entry name" value="V-set"/>
    <property type="match status" value="2"/>
</dbReference>
<dbReference type="AlphaFoldDB" id="L9LBZ3"/>
<feature type="domain" description="Ig-like" evidence="2">
    <location>
        <begin position="131"/>
        <end position="249"/>
    </location>
</feature>
<accession>L9LBZ3</accession>
<reference evidence="4" key="1">
    <citation type="submission" date="2012-07" db="EMBL/GenBank/DDBJ databases">
        <title>Genome of the Chinese tree shrew, a rising model animal genetically related to primates.</title>
        <authorList>
            <person name="Zhang G."/>
            <person name="Fan Y."/>
            <person name="Yao Y."/>
            <person name="Huang Z."/>
        </authorList>
    </citation>
    <scope>NUCLEOTIDE SEQUENCE [LARGE SCALE GENOMIC DNA]</scope>
</reference>
<keyword evidence="1" id="KW-0732">Signal</keyword>
<dbReference type="Gene3D" id="2.60.40.10">
    <property type="entry name" value="Immunoglobulins"/>
    <property type="match status" value="2"/>
</dbReference>
<feature type="domain" description="Ig-like" evidence="2">
    <location>
        <begin position="24"/>
        <end position="111"/>
    </location>
</feature>
<sequence>MAWALLLLTVLCQHTGSWAQSLLPQLSSASGALGETVTISCVGSGSDIGNNNYVSWFQRSPGMVQRTLIYYVRPWPSGIPDRFSGSKSGNMASLTISGLQSEDEAGYYCSAYAASAPYMMVQVQGEARTKPALSAQAPSLLCRCLLNAEQRGLRSRSWAQSAPFQPSSTSGNLGETVTISCAGSSSDIGGYNYVSWYQQHPETRPKLLMYGVNTRPSGIPARFSGSKSGNTASLTISGLQSEDEASYFH</sequence>
<dbReference type="InterPro" id="IPR007110">
    <property type="entry name" value="Ig-like_dom"/>
</dbReference>
<dbReference type="STRING" id="246437.L9LBZ3"/>
<dbReference type="InterPro" id="IPR050150">
    <property type="entry name" value="IgV_Light_Chain"/>
</dbReference>
<dbReference type="EMBL" id="KB320412">
    <property type="protein sequence ID" value="ELW72428.1"/>
    <property type="molecule type" value="Genomic_DNA"/>
</dbReference>
<dbReference type="Proteomes" id="UP000011518">
    <property type="component" value="Unassembled WGS sequence"/>
</dbReference>
<proteinExistence type="predicted"/>
<name>L9LBZ3_TUPCH</name>
<dbReference type="SMART" id="SM00406">
    <property type="entry name" value="IGv"/>
    <property type="match status" value="2"/>
</dbReference>
<protein>
    <submittedName>
        <fullName evidence="3">Ig lambda chain V-II region MGC</fullName>
    </submittedName>
</protein>
<dbReference type="SMART" id="SM00409">
    <property type="entry name" value="IG"/>
    <property type="match status" value="2"/>
</dbReference>
<dbReference type="InParanoid" id="L9LBZ3"/>
<dbReference type="InterPro" id="IPR003599">
    <property type="entry name" value="Ig_sub"/>
</dbReference>
<feature type="signal peptide" evidence="1">
    <location>
        <begin position="1"/>
        <end position="19"/>
    </location>
</feature>
<organism evidence="3 4">
    <name type="scientific">Tupaia chinensis</name>
    <name type="common">Chinese tree shrew</name>
    <name type="synonym">Tupaia belangeri chinensis</name>
    <dbReference type="NCBI Taxonomy" id="246437"/>
    <lineage>
        <taxon>Eukaryota</taxon>
        <taxon>Metazoa</taxon>
        <taxon>Chordata</taxon>
        <taxon>Craniata</taxon>
        <taxon>Vertebrata</taxon>
        <taxon>Euteleostomi</taxon>
        <taxon>Mammalia</taxon>
        <taxon>Eutheria</taxon>
        <taxon>Euarchontoglires</taxon>
        <taxon>Scandentia</taxon>
        <taxon>Tupaiidae</taxon>
        <taxon>Tupaia</taxon>
    </lineage>
</organism>
<keyword evidence="4" id="KW-1185">Reference proteome</keyword>
<dbReference type="SUPFAM" id="SSF48726">
    <property type="entry name" value="Immunoglobulin"/>
    <property type="match status" value="2"/>
</dbReference>
<evidence type="ECO:0000313" key="4">
    <source>
        <dbReference type="Proteomes" id="UP000011518"/>
    </source>
</evidence>